<dbReference type="STRING" id="1507870.A0A1V8T4E9"/>
<feature type="transmembrane region" description="Helical" evidence="8">
    <location>
        <begin position="351"/>
        <end position="369"/>
    </location>
</feature>
<evidence type="ECO:0000256" key="3">
    <source>
        <dbReference type="ARBA" id="ARBA00022448"/>
    </source>
</evidence>
<evidence type="ECO:0000313" key="11">
    <source>
        <dbReference type="Proteomes" id="UP000192596"/>
    </source>
</evidence>
<feature type="transmembrane region" description="Helical" evidence="8">
    <location>
        <begin position="309"/>
        <end position="331"/>
    </location>
</feature>
<dbReference type="Proteomes" id="UP000192596">
    <property type="component" value="Unassembled WGS sequence"/>
</dbReference>
<feature type="transmembrane region" description="Helical" evidence="8">
    <location>
        <begin position="411"/>
        <end position="436"/>
    </location>
</feature>
<dbReference type="GO" id="GO:0016020">
    <property type="term" value="C:membrane"/>
    <property type="evidence" value="ECO:0007669"/>
    <property type="project" value="UniProtKB-SubCell"/>
</dbReference>
<dbReference type="GO" id="GO:0005351">
    <property type="term" value="F:carbohydrate:proton symporter activity"/>
    <property type="evidence" value="ECO:0007669"/>
    <property type="project" value="TreeGrafter"/>
</dbReference>
<evidence type="ECO:0000256" key="6">
    <source>
        <dbReference type="ARBA" id="ARBA00023136"/>
    </source>
</evidence>
<feature type="transmembrane region" description="Helical" evidence="8">
    <location>
        <begin position="125"/>
        <end position="144"/>
    </location>
</feature>
<dbReference type="PROSITE" id="PS00216">
    <property type="entry name" value="SUGAR_TRANSPORT_1"/>
    <property type="match status" value="1"/>
</dbReference>
<evidence type="ECO:0000256" key="4">
    <source>
        <dbReference type="ARBA" id="ARBA00022692"/>
    </source>
</evidence>
<organism evidence="10 11">
    <name type="scientific">Cryoendolithus antarcticus</name>
    <dbReference type="NCBI Taxonomy" id="1507870"/>
    <lineage>
        <taxon>Eukaryota</taxon>
        <taxon>Fungi</taxon>
        <taxon>Dikarya</taxon>
        <taxon>Ascomycota</taxon>
        <taxon>Pezizomycotina</taxon>
        <taxon>Dothideomycetes</taxon>
        <taxon>Dothideomycetidae</taxon>
        <taxon>Cladosporiales</taxon>
        <taxon>Cladosporiaceae</taxon>
        <taxon>Cryoendolithus</taxon>
    </lineage>
</organism>
<dbReference type="InterPro" id="IPR005828">
    <property type="entry name" value="MFS_sugar_transport-like"/>
</dbReference>
<dbReference type="SUPFAM" id="SSF103473">
    <property type="entry name" value="MFS general substrate transporter"/>
    <property type="match status" value="1"/>
</dbReference>
<evidence type="ECO:0000256" key="8">
    <source>
        <dbReference type="SAM" id="Phobius"/>
    </source>
</evidence>
<dbReference type="InParanoid" id="A0A1V8T4E9"/>
<reference evidence="11" key="1">
    <citation type="submission" date="2017-03" db="EMBL/GenBank/DDBJ databases">
        <title>Genomes of endolithic fungi from Antarctica.</title>
        <authorList>
            <person name="Coleine C."/>
            <person name="Masonjones S."/>
            <person name="Stajich J.E."/>
        </authorList>
    </citation>
    <scope>NUCLEOTIDE SEQUENCE [LARGE SCALE GENOMIC DNA]</scope>
    <source>
        <strain evidence="11">CCFEE 5527</strain>
    </source>
</reference>
<feature type="transmembrane region" description="Helical" evidence="8">
    <location>
        <begin position="187"/>
        <end position="210"/>
    </location>
</feature>
<sequence length="540" mass="59274">MSALEEKAAMSTVEKIVDSGDVAEVKVVRGSEAYNEALLKERPPFWNIHTWKLIGCVLLGCFCLTMNGFDGSLFGGLTANKQFLEFFHGTADGEWAAINSAMYQIGGVCALPFVGPAIDTWGRRYGMMIGAWLIIIGAIINGTSSMTANVGQLKGGRFLLGFGVSIVSSAGPIYVVETAHPAWRGLLTAYCNTFWFTGAILASGAIRGAIVLQGNVSWTIPIYLQMVFPALIAVCAWFIPESPRWLYVNNKREKAVEVLNKWHGYGHADSAWVKLELEEYESFLNLDGADKRWWDYRALFGTRASRYRITVNCLFSIFAQWAGNGVLSYFLPAVLATAGYTESVTQANINLGYSIFQFAFALFGAAFVDRIGRRPLMLFSMIGTSIIWVGVTTATAVFAQSDKTNDAAARASIAMIFLFGATYSVGLTPLQALYPVEVLSFEMRAKGMAFSSLAVNAGGLLNQFAWPISLQKIGWKTYIVFIIWNAIMATVFYFFMPETKNRTLEELDAIFESPNPVKTSLKAHKVAVANDGTILASDEI</sequence>
<feature type="transmembrane region" description="Helical" evidence="8">
    <location>
        <begin position="478"/>
        <end position="496"/>
    </location>
</feature>
<accession>A0A1V8T4E9</accession>
<feature type="transmembrane region" description="Helical" evidence="8">
    <location>
        <begin position="222"/>
        <end position="239"/>
    </location>
</feature>
<dbReference type="PANTHER" id="PTHR48022:SF13">
    <property type="entry name" value="MAJOR FACILITATOR SUPERFAMILY (MFS) PROFILE DOMAIN-CONTAINING PROTEIN"/>
    <property type="match status" value="1"/>
</dbReference>
<comment type="caution">
    <text evidence="10">The sequence shown here is derived from an EMBL/GenBank/DDBJ whole genome shotgun (WGS) entry which is preliminary data.</text>
</comment>
<feature type="transmembrane region" description="Helical" evidence="8">
    <location>
        <begin position="50"/>
        <end position="69"/>
    </location>
</feature>
<keyword evidence="4 8" id="KW-0812">Transmembrane</keyword>
<protein>
    <recommendedName>
        <fullName evidence="9">Major facilitator superfamily (MFS) profile domain-containing protein</fullName>
    </recommendedName>
</protein>
<evidence type="ECO:0000313" key="10">
    <source>
        <dbReference type="EMBL" id="OQO06189.1"/>
    </source>
</evidence>
<name>A0A1V8T4E9_9PEZI</name>
<evidence type="ECO:0000256" key="1">
    <source>
        <dbReference type="ARBA" id="ARBA00004141"/>
    </source>
</evidence>
<dbReference type="InterPro" id="IPR020846">
    <property type="entry name" value="MFS_dom"/>
</dbReference>
<dbReference type="InterPro" id="IPR003663">
    <property type="entry name" value="Sugar/inositol_transpt"/>
</dbReference>
<dbReference type="NCBIfam" id="TIGR00879">
    <property type="entry name" value="SP"/>
    <property type="match status" value="1"/>
</dbReference>
<evidence type="ECO:0000259" key="9">
    <source>
        <dbReference type="PROSITE" id="PS50850"/>
    </source>
</evidence>
<feature type="domain" description="Major facilitator superfamily (MFS) profile" evidence="9">
    <location>
        <begin position="56"/>
        <end position="500"/>
    </location>
</feature>
<dbReference type="OrthoDB" id="6133115at2759"/>
<dbReference type="InterPro" id="IPR036259">
    <property type="entry name" value="MFS_trans_sf"/>
</dbReference>
<dbReference type="PANTHER" id="PTHR48022">
    <property type="entry name" value="PLASTIDIC GLUCOSE TRANSPORTER 4"/>
    <property type="match status" value="1"/>
</dbReference>
<evidence type="ECO:0000256" key="5">
    <source>
        <dbReference type="ARBA" id="ARBA00022989"/>
    </source>
</evidence>
<keyword evidence="3 7" id="KW-0813">Transport</keyword>
<comment type="subcellular location">
    <subcellularLocation>
        <location evidence="1">Membrane</location>
        <topology evidence="1">Multi-pass membrane protein</topology>
    </subcellularLocation>
</comment>
<feature type="transmembrane region" description="Helical" evidence="8">
    <location>
        <begin position="376"/>
        <end position="399"/>
    </location>
</feature>
<dbReference type="FunFam" id="1.20.1250.20:FF:000217">
    <property type="entry name" value="MFS lactose permease, putative"/>
    <property type="match status" value="1"/>
</dbReference>
<keyword evidence="5 8" id="KW-1133">Transmembrane helix</keyword>
<keyword evidence="6 8" id="KW-0472">Membrane</keyword>
<feature type="transmembrane region" description="Helical" evidence="8">
    <location>
        <begin position="156"/>
        <end position="175"/>
    </location>
</feature>
<dbReference type="AlphaFoldDB" id="A0A1V8T4E9"/>
<proteinExistence type="inferred from homology"/>
<keyword evidence="11" id="KW-1185">Reference proteome</keyword>
<gene>
    <name evidence="10" type="ORF">B0A48_08777</name>
</gene>
<dbReference type="InterPro" id="IPR050360">
    <property type="entry name" value="MFS_Sugar_Transporters"/>
</dbReference>
<dbReference type="PROSITE" id="PS50850">
    <property type="entry name" value="MFS"/>
    <property type="match status" value="1"/>
</dbReference>
<evidence type="ECO:0000256" key="7">
    <source>
        <dbReference type="RuleBase" id="RU003346"/>
    </source>
</evidence>
<evidence type="ECO:0000256" key="2">
    <source>
        <dbReference type="ARBA" id="ARBA00010992"/>
    </source>
</evidence>
<dbReference type="InterPro" id="IPR005829">
    <property type="entry name" value="Sugar_transporter_CS"/>
</dbReference>
<dbReference type="Gene3D" id="1.20.1250.20">
    <property type="entry name" value="MFS general substrate transporter like domains"/>
    <property type="match status" value="1"/>
</dbReference>
<dbReference type="Pfam" id="PF00083">
    <property type="entry name" value="Sugar_tr"/>
    <property type="match status" value="1"/>
</dbReference>
<comment type="similarity">
    <text evidence="2 7">Belongs to the major facilitator superfamily. Sugar transporter (TC 2.A.1.1) family.</text>
</comment>
<dbReference type="EMBL" id="NAJO01000017">
    <property type="protein sequence ID" value="OQO06189.1"/>
    <property type="molecule type" value="Genomic_DNA"/>
</dbReference>
<feature type="transmembrane region" description="Helical" evidence="8">
    <location>
        <begin position="448"/>
        <end position="466"/>
    </location>
</feature>
<feature type="transmembrane region" description="Helical" evidence="8">
    <location>
        <begin position="101"/>
        <end position="118"/>
    </location>
</feature>